<sequence>MSAYDLLVTLDEDEVSQVFYTPFRQRIINTPPLSTSAPLQSVNTNANYEGHYQAIENIFHFSRFHPNSAPMLPQQPPSGSSSRLIQWGESKGRGVKDSMKKLCKTLNRMIQDSSEEEDDEVNDIIFTVFKSDGGIPSPILEIPDDGFFEEAEVSKDEFLDIINEIKSVIVDFPPELINKGSSGSYFIKVSNEHTIGVFKPKDEEPYGPMTPKWNKWIHRNFFPCLYGRSCLIPNISYLSECAAYILDVQLQSFIVPYTDVTKLASRSFHHPNRAVQDPSEASLKAQSKQGSFQFFLHGYQDANKFFELYPIPDDISLVPDIHEFVSNHPDDDPEFRWTQQVLGKFKLELEKLIILDYIMRNTDRSLQNWMIGVDWRIIRVDPKTSRVYKLPHIKIGAIDSGLSFPWKHPDSWRSYPFGWLFLASTLISQPFTQNSRNHYLKLLTSKKWWEVTTKLLKKNFQRDEDFNERMWDKQLQVLKGQALNVVETLKSQGHGPLELVRRAKILVKNEIIEVPVSFYENTHPYSGSITHHSFTNVSTANNNLNSPAFFNPLTGTTFESEINTSYLRNENEYTPLVSPQTRIRSSKKVIMEIINTVEGKDPVFSCC</sequence>
<reference evidence="9" key="1">
    <citation type="journal article" date="2021" name="Open Biol.">
        <title>Shared evolutionary footprints suggest mitochondrial oxidative damage underlies multiple complex I losses in fungi.</title>
        <authorList>
            <person name="Schikora-Tamarit M.A."/>
            <person name="Marcet-Houben M."/>
            <person name="Nosek J."/>
            <person name="Gabaldon T."/>
        </authorList>
    </citation>
    <scope>NUCLEOTIDE SEQUENCE</scope>
    <source>
        <strain evidence="9">CBS2887</strain>
    </source>
</reference>
<keyword evidence="2 7" id="KW-0808">Transferase</keyword>
<comment type="catalytic activity">
    <reaction evidence="7">
        <text>a 1,2-diacyl-sn-glycero-3-phospho-(1D-myo-inositol) + ATP = a 1,2-diacyl-sn-glycero-3-phospho-(1D-myo-inositol 4-phosphate) + ADP + H(+)</text>
        <dbReference type="Rhea" id="RHEA:19877"/>
        <dbReference type="ChEBI" id="CHEBI:15378"/>
        <dbReference type="ChEBI" id="CHEBI:30616"/>
        <dbReference type="ChEBI" id="CHEBI:57880"/>
        <dbReference type="ChEBI" id="CHEBI:58178"/>
        <dbReference type="ChEBI" id="CHEBI:456216"/>
        <dbReference type="EC" id="2.7.1.67"/>
    </reaction>
</comment>
<evidence type="ECO:0000313" key="9">
    <source>
        <dbReference type="EMBL" id="KAH3682148.1"/>
    </source>
</evidence>
<dbReference type="PROSITE" id="PS50290">
    <property type="entry name" value="PI3_4_KINASE_3"/>
    <property type="match status" value="1"/>
</dbReference>
<dbReference type="GO" id="GO:0005524">
    <property type="term" value="F:ATP binding"/>
    <property type="evidence" value="ECO:0007669"/>
    <property type="project" value="UniProtKB-UniRule"/>
</dbReference>
<evidence type="ECO:0000256" key="6">
    <source>
        <dbReference type="ARBA" id="ARBA00023136"/>
    </source>
</evidence>
<accession>A0A9P8Q1A4</accession>
<gene>
    <name evidence="9" type="ORF">WICPIJ_006882</name>
</gene>
<dbReference type="Pfam" id="PF00454">
    <property type="entry name" value="PI3_PI4_kinase"/>
    <property type="match status" value="1"/>
</dbReference>
<evidence type="ECO:0000256" key="3">
    <source>
        <dbReference type="ARBA" id="ARBA00022741"/>
    </source>
</evidence>
<evidence type="ECO:0000256" key="4">
    <source>
        <dbReference type="ARBA" id="ARBA00022777"/>
    </source>
</evidence>
<keyword evidence="5 7" id="KW-0067">ATP-binding</keyword>
<dbReference type="PANTHER" id="PTHR12865:SF1">
    <property type="entry name" value="PHOSPHATIDYLINOSITOL 4-KINASE TYPE 2"/>
    <property type="match status" value="1"/>
</dbReference>
<dbReference type="GO" id="GO:0004430">
    <property type="term" value="F:1-phosphatidylinositol 4-kinase activity"/>
    <property type="evidence" value="ECO:0007669"/>
    <property type="project" value="UniProtKB-UniRule"/>
</dbReference>
<dbReference type="InterPro" id="IPR000403">
    <property type="entry name" value="PI3/4_kinase_cat_dom"/>
</dbReference>
<dbReference type="GO" id="GO:0007030">
    <property type="term" value="P:Golgi organization"/>
    <property type="evidence" value="ECO:0007669"/>
    <property type="project" value="TreeGrafter"/>
</dbReference>
<dbReference type="GO" id="GO:0007032">
    <property type="term" value="P:endosome organization"/>
    <property type="evidence" value="ECO:0007669"/>
    <property type="project" value="TreeGrafter"/>
</dbReference>
<keyword evidence="1 7" id="KW-1003">Cell membrane</keyword>
<dbReference type="GO" id="GO:0046854">
    <property type="term" value="P:phosphatidylinositol phosphate biosynthetic process"/>
    <property type="evidence" value="ECO:0007669"/>
    <property type="project" value="UniProtKB-UniRule"/>
</dbReference>
<feature type="domain" description="PI3K/PI4K catalytic" evidence="8">
    <location>
        <begin position="171"/>
        <end position="508"/>
    </location>
</feature>
<protein>
    <recommendedName>
        <fullName evidence="7">Phosphatidylinositol 4-kinase</fullName>
        <ecNumber evidence="7">2.7.1.67</ecNumber>
    </recommendedName>
</protein>
<keyword evidence="10" id="KW-1185">Reference proteome</keyword>
<organism evidence="9 10">
    <name type="scientific">Wickerhamomyces pijperi</name>
    <name type="common">Yeast</name>
    <name type="synonym">Pichia pijperi</name>
    <dbReference type="NCBI Taxonomy" id="599730"/>
    <lineage>
        <taxon>Eukaryota</taxon>
        <taxon>Fungi</taxon>
        <taxon>Dikarya</taxon>
        <taxon>Ascomycota</taxon>
        <taxon>Saccharomycotina</taxon>
        <taxon>Saccharomycetes</taxon>
        <taxon>Phaffomycetales</taxon>
        <taxon>Wickerhamomycetaceae</taxon>
        <taxon>Wickerhamomyces</taxon>
    </lineage>
</organism>
<dbReference type="OrthoDB" id="3349449at2759"/>
<keyword evidence="4 7" id="KW-0418">Kinase</keyword>
<evidence type="ECO:0000256" key="2">
    <source>
        <dbReference type="ARBA" id="ARBA00022679"/>
    </source>
</evidence>
<dbReference type="AlphaFoldDB" id="A0A9P8Q1A4"/>
<comment type="subcellular location">
    <subcellularLocation>
        <location evidence="7">Cell membrane</location>
        <topology evidence="7">Peripheral membrane protein</topology>
    </subcellularLocation>
    <subcellularLocation>
        <location evidence="7">Vacuole membrane</location>
        <topology evidence="7">Peripheral membrane protein</topology>
    </subcellularLocation>
</comment>
<evidence type="ECO:0000256" key="7">
    <source>
        <dbReference type="RuleBase" id="RU367084"/>
    </source>
</evidence>
<evidence type="ECO:0000256" key="1">
    <source>
        <dbReference type="ARBA" id="ARBA00022475"/>
    </source>
</evidence>
<evidence type="ECO:0000259" key="8">
    <source>
        <dbReference type="PROSITE" id="PS50290"/>
    </source>
</evidence>
<keyword evidence="3 7" id="KW-0547">Nucleotide-binding</keyword>
<dbReference type="GO" id="GO:0005768">
    <property type="term" value="C:endosome"/>
    <property type="evidence" value="ECO:0007669"/>
    <property type="project" value="UniProtKB-UniRule"/>
</dbReference>
<evidence type="ECO:0000313" key="10">
    <source>
        <dbReference type="Proteomes" id="UP000774326"/>
    </source>
</evidence>
<dbReference type="GO" id="GO:0005886">
    <property type="term" value="C:plasma membrane"/>
    <property type="evidence" value="ECO:0007669"/>
    <property type="project" value="UniProtKB-SubCell"/>
</dbReference>
<comment type="cofactor">
    <cofactor evidence="7">
        <name>Mg(2+)</name>
        <dbReference type="ChEBI" id="CHEBI:18420"/>
    </cofactor>
    <cofactor evidence="7">
        <name>Mn(2+)</name>
        <dbReference type="ChEBI" id="CHEBI:29035"/>
    </cofactor>
</comment>
<comment type="caution">
    <text evidence="9">The sequence shown here is derived from an EMBL/GenBank/DDBJ whole genome shotgun (WGS) entry which is preliminary data.</text>
</comment>
<comment type="similarity">
    <text evidence="7">Belongs to the PI3/PI4-kinase family.</text>
</comment>
<reference evidence="9" key="2">
    <citation type="submission" date="2021-01" db="EMBL/GenBank/DDBJ databases">
        <authorList>
            <person name="Schikora-Tamarit M.A."/>
        </authorList>
    </citation>
    <scope>NUCLEOTIDE SEQUENCE</scope>
    <source>
        <strain evidence="9">CBS2887</strain>
    </source>
</reference>
<dbReference type="GO" id="GO:0000329">
    <property type="term" value="C:fungal-type vacuole membrane"/>
    <property type="evidence" value="ECO:0007669"/>
    <property type="project" value="TreeGrafter"/>
</dbReference>
<dbReference type="Proteomes" id="UP000774326">
    <property type="component" value="Unassembled WGS sequence"/>
</dbReference>
<dbReference type="PANTHER" id="PTHR12865">
    <property type="entry name" value="PHOSPHATIDYLINOSITOL 4-KINASE TYPE-II"/>
    <property type="match status" value="1"/>
</dbReference>
<dbReference type="EC" id="2.7.1.67" evidence="7"/>
<dbReference type="EMBL" id="JAEUBG010003908">
    <property type="protein sequence ID" value="KAH3682148.1"/>
    <property type="molecule type" value="Genomic_DNA"/>
</dbReference>
<keyword evidence="6" id="KW-0472">Membrane</keyword>
<evidence type="ECO:0000256" key="5">
    <source>
        <dbReference type="ARBA" id="ARBA00022840"/>
    </source>
</evidence>
<proteinExistence type="inferred from homology"/>
<dbReference type="InterPro" id="IPR039756">
    <property type="entry name" value="Lsb6/PI4K2"/>
</dbReference>
<dbReference type="GO" id="GO:0005802">
    <property type="term" value="C:trans-Golgi network"/>
    <property type="evidence" value="ECO:0007669"/>
    <property type="project" value="TreeGrafter"/>
</dbReference>
<name>A0A9P8Q1A4_WICPI</name>